<gene>
    <name evidence="1" type="ORF">FVB9532_03677</name>
</gene>
<name>A0AC61YE09_9FLAO</name>
<comment type="caution">
    <text evidence="1">The sequence shown here is derived from an EMBL/GenBank/DDBJ whole genome shotgun (WGS) entry which is preliminary data.</text>
</comment>
<proteinExistence type="predicted"/>
<evidence type="ECO:0000313" key="1">
    <source>
        <dbReference type="EMBL" id="VVV02378.1"/>
    </source>
</evidence>
<sequence>MINLIVKLVFFLAIAQTYAQSGTVRIEVRTNVNKFTCSCDEESFVCREFDANQKVLKLPLASFSCPKRMIEKDLVELFEAEKYPHISIEIIDYVESNSIISAAIKITIKEVEKVYQLQLGETYDSEGFYFTGSQELNLTDYHIEPPVKALGLVKVKPVVDIEFRIPEEFVIN</sequence>
<keyword evidence="2" id="KW-1185">Reference proteome</keyword>
<accession>A0AC61YE09</accession>
<evidence type="ECO:0000313" key="2">
    <source>
        <dbReference type="Proteomes" id="UP000356253"/>
    </source>
</evidence>
<reference evidence="1" key="1">
    <citation type="submission" date="2019-09" db="EMBL/GenBank/DDBJ databases">
        <authorList>
            <person name="Rodrigo-Torres L."/>
            <person name="Arahal R. D."/>
            <person name="Lucena T."/>
        </authorList>
    </citation>
    <scope>NUCLEOTIDE SEQUENCE</scope>
    <source>
        <strain evidence="1">ISS653</strain>
    </source>
</reference>
<dbReference type="EMBL" id="CABVMM010000019">
    <property type="protein sequence ID" value="VVV02378.1"/>
    <property type="molecule type" value="Genomic_DNA"/>
</dbReference>
<dbReference type="Proteomes" id="UP000356253">
    <property type="component" value="Unassembled WGS sequence"/>
</dbReference>
<protein>
    <submittedName>
        <fullName evidence="1">Uncharacterized protein</fullName>
    </submittedName>
</protein>
<organism evidence="1 2">
    <name type="scientific">Mesonia oceanica</name>
    <dbReference type="NCBI Taxonomy" id="2687242"/>
    <lineage>
        <taxon>Bacteria</taxon>
        <taxon>Pseudomonadati</taxon>
        <taxon>Bacteroidota</taxon>
        <taxon>Flavobacteriia</taxon>
        <taxon>Flavobacteriales</taxon>
        <taxon>Flavobacteriaceae</taxon>
        <taxon>Mesonia</taxon>
    </lineage>
</organism>